<name>A0A8H7AYG9_9PLEO</name>
<dbReference type="AlphaFoldDB" id="A0A8H7AYG9"/>
<reference evidence="1" key="1">
    <citation type="submission" date="2020-01" db="EMBL/GenBank/DDBJ databases">
        <authorList>
            <person name="Feng Z.H.Z."/>
        </authorList>
    </citation>
    <scope>NUCLEOTIDE SEQUENCE</scope>
    <source>
        <strain evidence="1">CBS107.38</strain>
    </source>
</reference>
<organism evidence="1 2">
    <name type="scientific">Alternaria burnsii</name>
    <dbReference type="NCBI Taxonomy" id="1187904"/>
    <lineage>
        <taxon>Eukaryota</taxon>
        <taxon>Fungi</taxon>
        <taxon>Dikarya</taxon>
        <taxon>Ascomycota</taxon>
        <taxon>Pezizomycotina</taxon>
        <taxon>Dothideomycetes</taxon>
        <taxon>Pleosporomycetidae</taxon>
        <taxon>Pleosporales</taxon>
        <taxon>Pleosporineae</taxon>
        <taxon>Pleosporaceae</taxon>
        <taxon>Alternaria</taxon>
        <taxon>Alternaria sect. Alternaria</taxon>
    </lineage>
</organism>
<evidence type="ECO:0000313" key="1">
    <source>
        <dbReference type="EMBL" id="KAF7671662.1"/>
    </source>
</evidence>
<sequence>MAAGTTADAPDFKSPITTYTRIERHVEGKLPFEMLRHESSCRSVPPRGVFSASPVHDP</sequence>
<proteinExistence type="predicted"/>
<comment type="caution">
    <text evidence="1">The sequence shown here is derived from an EMBL/GenBank/DDBJ whole genome shotgun (WGS) entry which is preliminary data.</text>
</comment>
<dbReference type="EMBL" id="JAAABM010000020">
    <property type="protein sequence ID" value="KAF7671662.1"/>
    <property type="molecule type" value="Genomic_DNA"/>
</dbReference>
<reference evidence="1" key="2">
    <citation type="submission" date="2020-08" db="EMBL/GenBank/DDBJ databases">
        <title>Draft Genome Sequence of Cumin Blight Pathogen Alternaria burnsii.</title>
        <authorList>
            <person name="Feng Z."/>
        </authorList>
    </citation>
    <scope>NUCLEOTIDE SEQUENCE</scope>
    <source>
        <strain evidence="1">CBS107.38</strain>
    </source>
</reference>
<dbReference type="GeneID" id="62208409"/>
<protein>
    <submittedName>
        <fullName evidence="1">Uncharacterized protein</fullName>
    </submittedName>
</protein>
<keyword evidence="2" id="KW-1185">Reference proteome</keyword>
<accession>A0A8H7AYG9</accession>
<gene>
    <name evidence="1" type="ORF">GT037_010184</name>
</gene>
<dbReference type="RefSeq" id="XP_038782027.1">
    <property type="nucleotide sequence ID" value="XM_038935231.1"/>
</dbReference>
<dbReference type="Proteomes" id="UP000596902">
    <property type="component" value="Unassembled WGS sequence"/>
</dbReference>
<evidence type="ECO:0000313" key="2">
    <source>
        <dbReference type="Proteomes" id="UP000596902"/>
    </source>
</evidence>